<name>A0ABY8SVY0_9BURK</name>
<evidence type="ECO:0000313" key="1">
    <source>
        <dbReference type="EMBL" id="WHS67133.1"/>
    </source>
</evidence>
<dbReference type="EMBL" id="CP125947">
    <property type="protein sequence ID" value="WHS67133.1"/>
    <property type="molecule type" value="Genomic_DNA"/>
</dbReference>
<protein>
    <submittedName>
        <fullName evidence="1">Uncharacterized protein</fullName>
    </submittedName>
</protein>
<evidence type="ECO:0000313" key="2">
    <source>
        <dbReference type="Proteomes" id="UP001240697"/>
    </source>
</evidence>
<accession>A0ABY8SVY0</accession>
<reference evidence="1 2" key="1">
    <citation type="submission" date="2023-05" db="EMBL/GenBank/DDBJ databases">
        <authorList>
            <person name="Yin Y."/>
            <person name="Lu Z."/>
        </authorList>
    </citation>
    <scope>NUCLEOTIDE SEQUENCE [LARGE SCALE GENOMIC DNA]</scope>
    <source>
        <strain evidence="1 2">ZM22</strain>
    </source>
</reference>
<dbReference type="Proteomes" id="UP001240697">
    <property type="component" value="Chromosome"/>
</dbReference>
<sequence>MTSAHKEKRLQSLARRAGDLEIKAMDAGQRDRAIHFMRRMYRLLELLASLREQENFHA</sequence>
<organism evidence="1 2">
    <name type="scientific">Comamonas resistens</name>
    <dbReference type="NCBI Taxonomy" id="3046670"/>
    <lineage>
        <taxon>Bacteria</taxon>
        <taxon>Pseudomonadati</taxon>
        <taxon>Pseudomonadota</taxon>
        <taxon>Betaproteobacteria</taxon>
        <taxon>Burkholderiales</taxon>
        <taxon>Comamonadaceae</taxon>
        <taxon>Comamonas</taxon>
    </lineage>
</organism>
<proteinExistence type="predicted"/>
<gene>
    <name evidence="1" type="ORF">QMY55_08455</name>
</gene>
<dbReference type="RefSeq" id="WP_283488180.1">
    <property type="nucleotide sequence ID" value="NZ_CP125947.1"/>
</dbReference>
<keyword evidence="2" id="KW-1185">Reference proteome</keyword>